<dbReference type="SUPFAM" id="SSF46689">
    <property type="entry name" value="Homeodomain-like"/>
    <property type="match status" value="1"/>
</dbReference>
<feature type="DNA-binding region" description="Homeobox" evidence="9">
    <location>
        <begin position="3"/>
        <end position="24"/>
    </location>
</feature>
<evidence type="ECO:0000256" key="3">
    <source>
        <dbReference type="ARBA" id="ARBA00023015"/>
    </source>
</evidence>
<protein>
    <recommendedName>
        <fullName evidence="10">Homeobox domain-containing protein</fullName>
    </recommendedName>
</protein>
<evidence type="ECO:0000256" key="4">
    <source>
        <dbReference type="ARBA" id="ARBA00023125"/>
    </source>
</evidence>
<evidence type="ECO:0000259" key="10">
    <source>
        <dbReference type="PROSITE" id="PS50071"/>
    </source>
</evidence>
<evidence type="ECO:0000256" key="1">
    <source>
        <dbReference type="ARBA" id="ARBA00004123"/>
    </source>
</evidence>
<comment type="similarity">
    <text evidence="8">Belongs to the WUS homeobox family.</text>
</comment>
<keyword evidence="5 9" id="KW-0371">Homeobox</keyword>
<organism evidence="11 12">
    <name type="scientific">Solanum verrucosum</name>
    <dbReference type="NCBI Taxonomy" id="315347"/>
    <lineage>
        <taxon>Eukaryota</taxon>
        <taxon>Viridiplantae</taxon>
        <taxon>Streptophyta</taxon>
        <taxon>Embryophyta</taxon>
        <taxon>Tracheophyta</taxon>
        <taxon>Spermatophyta</taxon>
        <taxon>Magnoliopsida</taxon>
        <taxon>eudicotyledons</taxon>
        <taxon>Gunneridae</taxon>
        <taxon>Pentapetalae</taxon>
        <taxon>asterids</taxon>
        <taxon>lamiids</taxon>
        <taxon>Solanales</taxon>
        <taxon>Solanaceae</taxon>
        <taxon>Solanoideae</taxon>
        <taxon>Solaneae</taxon>
        <taxon>Solanum</taxon>
    </lineage>
</organism>
<comment type="subcellular location">
    <subcellularLocation>
        <location evidence="1 9">Nucleus</location>
    </subcellularLocation>
</comment>
<dbReference type="InterPro" id="IPR009057">
    <property type="entry name" value="Homeodomain-like_sf"/>
</dbReference>
<dbReference type="Proteomes" id="UP001234989">
    <property type="component" value="Chromosome 1"/>
</dbReference>
<keyword evidence="4 9" id="KW-0238">DNA-binding</keyword>
<keyword evidence="3" id="KW-0805">Transcription regulation</keyword>
<dbReference type="PROSITE" id="PS50071">
    <property type="entry name" value="HOMEOBOX_2"/>
    <property type="match status" value="1"/>
</dbReference>
<dbReference type="AlphaFoldDB" id="A0AAF0PUK3"/>
<evidence type="ECO:0000256" key="2">
    <source>
        <dbReference type="ARBA" id="ARBA00022473"/>
    </source>
</evidence>
<dbReference type="GO" id="GO:0048830">
    <property type="term" value="P:adventitious root development"/>
    <property type="evidence" value="ECO:0007669"/>
    <property type="project" value="InterPro"/>
</dbReference>
<dbReference type="InterPro" id="IPR001356">
    <property type="entry name" value="HD"/>
</dbReference>
<evidence type="ECO:0000256" key="7">
    <source>
        <dbReference type="ARBA" id="ARBA00023242"/>
    </source>
</evidence>
<evidence type="ECO:0000256" key="8">
    <source>
        <dbReference type="ARBA" id="ARBA00024040"/>
    </source>
</evidence>
<dbReference type="PANTHER" id="PTHR46998">
    <property type="entry name" value="WUSCHEL-RELATED HOMEOBOX 11"/>
    <property type="match status" value="1"/>
</dbReference>
<keyword evidence="6" id="KW-0804">Transcription</keyword>
<sequence>FGALGDANVFYWFQNRRSRSRRRHRKIQATLSSGGGGEHSATFCSGGAVHFDTSTANFRPMSAPSNFGSSSSIGGVVRNANDGSDGLLPFSDQMGIPKIEQNSSVTSILCSPTDDANLHYKSDLQHGASYFLLSHH</sequence>
<keyword evidence="7 9" id="KW-0539">Nucleus</keyword>
<evidence type="ECO:0000313" key="12">
    <source>
        <dbReference type="Proteomes" id="UP001234989"/>
    </source>
</evidence>
<accession>A0AAF0PUK3</accession>
<evidence type="ECO:0000256" key="6">
    <source>
        <dbReference type="ARBA" id="ARBA00023163"/>
    </source>
</evidence>
<dbReference type="GO" id="GO:0005634">
    <property type="term" value="C:nucleus"/>
    <property type="evidence" value="ECO:0007669"/>
    <property type="project" value="UniProtKB-SubCell"/>
</dbReference>
<dbReference type="GO" id="GO:0003700">
    <property type="term" value="F:DNA-binding transcription factor activity"/>
    <property type="evidence" value="ECO:0007669"/>
    <property type="project" value="InterPro"/>
</dbReference>
<dbReference type="InterPro" id="IPR044558">
    <property type="entry name" value="WOX11-like"/>
</dbReference>
<evidence type="ECO:0000313" key="11">
    <source>
        <dbReference type="EMBL" id="WMV08981.1"/>
    </source>
</evidence>
<evidence type="ECO:0000256" key="5">
    <source>
        <dbReference type="ARBA" id="ARBA00023155"/>
    </source>
</evidence>
<keyword evidence="12" id="KW-1185">Reference proteome</keyword>
<name>A0AAF0PUK3_SOLVR</name>
<reference evidence="11" key="1">
    <citation type="submission" date="2023-08" db="EMBL/GenBank/DDBJ databases">
        <title>A de novo genome assembly of Solanum verrucosum Schlechtendal, a Mexican diploid species geographically isolated from the other diploid A-genome species in potato relatives.</title>
        <authorList>
            <person name="Hosaka K."/>
        </authorList>
    </citation>
    <scope>NUCLEOTIDE SEQUENCE</scope>
    <source>
        <tissue evidence="11">Young leaves</tissue>
    </source>
</reference>
<feature type="non-terminal residue" evidence="11">
    <location>
        <position position="1"/>
    </location>
</feature>
<gene>
    <name evidence="11" type="ORF">MTR67_002366</name>
</gene>
<evidence type="ECO:0000256" key="9">
    <source>
        <dbReference type="PROSITE-ProRule" id="PRU00108"/>
    </source>
</evidence>
<feature type="domain" description="Homeobox" evidence="10">
    <location>
        <begin position="1"/>
        <end position="23"/>
    </location>
</feature>
<dbReference type="GO" id="GO:0003677">
    <property type="term" value="F:DNA binding"/>
    <property type="evidence" value="ECO:0007669"/>
    <property type="project" value="UniProtKB-UniRule"/>
</dbReference>
<proteinExistence type="inferred from homology"/>
<dbReference type="PANTHER" id="PTHR46998:SF2">
    <property type="entry name" value="WUSCHEL-RELATED HOMEOBOX 11"/>
    <property type="match status" value="1"/>
</dbReference>
<dbReference type="EMBL" id="CP133612">
    <property type="protein sequence ID" value="WMV08981.1"/>
    <property type="molecule type" value="Genomic_DNA"/>
</dbReference>
<keyword evidence="2" id="KW-0217">Developmental protein</keyword>